<reference evidence="2" key="3">
    <citation type="journal article" date="2018" name="Mol. Plant Microbe Interact.">
        <title>Genome sequence resources for the wheat stripe rust pathogen (Puccinia striiformis f. sp. tritici) and the barley stripe rust pathogen (Puccinia striiformis f. sp. hordei).</title>
        <authorList>
            <person name="Xia C."/>
            <person name="Wang M."/>
            <person name="Yin C."/>
            <person name="Cornejo O.E."/>
            <person name="Hulbert S.H."/>
            <person name="Chen X."/>
        </authorList>
    </citation>
    <scope>NUCLEOTIDE SEQUENCE [LARGE SCALE GENOMIC DNA]</scope>
    <source>
        <strain evidence="2">93TX-2</strain>
    </source>
</reference>
<dbReference type="EMBL" id="PKSM01000087">
    <property type="protein sequence ID" value="POW15062.1"/>
    <property type="molecule type" value="Genomic_DNA"/>
</dbReference>
<evidence type="ECO:0000313" key="1">
    <source>
        <dbReference type="EMBL" id="POW15062.1"/>
    </source>
</evidence>
<keyword evidence="2" id="KW-1185">Reference proteome</keyword>
<organism evidence="1 2">
    <name type="scientific">Puccinia striiformis</name>
    <dbReference type="NCBI Taxonomy" id="27350"/>
    <lineage>
        <taxon>Eukaryota</taxon>
        <taxon>Fungi</taxon>
        <taxon>Dikarya</taxon>
        <taxon>Basidiomycota</taxon>
        <taxon>Pucciniomycotina</taxon>
        <taxon>Pucciniomycetes</taxon>
        <taxon>Pucciniales</taxon>
        <taxon>Pucciniaceae</taxon>
        <taxon>Puccinia</taxon>
    </lineage>
</organism>
<dbReference type="Proteomes" id="UP000238274">
    <property type="component" value="Unassembled WGS sequence"/>
</dbReference>
<reference evidence="1 2" key="1">
    <citation type="submission" date="2017-12" db="EMBL/GenBank/DDBJ databases">
        <title>Gene loss provides genomic basis for host adaptation in cereal stripe rust fungi.</title>
        <authorList>
            <person name="Xia C."/>
        </authorList>
    </citation>
    <scope>NUCLEOTIDE SEQUENCE [LARGE SCALE GENOMIC DNA]</scope>
    <source>
        <strain evidence="1 2">93TX-2</strain>
    </source>
</reference>
<accession>A0A2S4VZX9</accession>
<proteinExistence type="predicted"/>
<name>A0A2S4VZX9_9BASI</name>
<protein>
    <submittedName>
        <fullName evidence="1">Uncharacterized protein</fullName>
    </submittedName>
</protein>
<gene>
    <name evidence="1" type="ORF">PSHT_07208</name>
</gene>
<evidence type="ECO:0000313" key="2">
    <source>
        <dbReference type="Proteomes" id="UP000238274"/>
    </source>
</evidence>
<sequence>VKVSKFMSRAFILPTFQECREHADHRQLAIDVSSGNWDGTSIVYRIAENKKRYYLSRKVLNLRDEILRREPSPIDGRRRPMWVGDDDPVLLQTISKKIEAAIKMSDAAWSRDWMRYRKFRASDGRLRILKATILSQKSSPPEYASCGSVTSSMTIRYYYKPSPKRSKRSSNCRVPPVRILTRDESSRGRLLWVGDVIDDDPVLLRTISEKIEAELRATKQPLGACGRDWVLSFIDQMRHKTNWDLESHHPISKSLVL</sequence>
<dbReference type="VEuPathDB" id="FungiDB:PSHT_07208"/>
<dbReference type="AlphaFoldDB" id="A0A2S4VZX9"/>
<feature type="non-terminal residue" evidence="1">
    <location>
        <position position="1"/>
    </location>
</feature>
<dbReference type="VEuPathDB" id="FungiDB:PSTT_04111"/>
<comment type="caution">
    <text evidence="1">The sequence shown here is derived from an EMBL/GenBank/DDBJ whole genome shotgun (WGS) entry which is preliminary data.</text>
</comment>
<reference evidence="2" key="2">
    <citation type="journal article" date="2018" name="BMC Genomics">
        <title>Genomic insights into host adaptation between the wheat stripe rust pathogen (Puccinia striiformis f. sp. tritici) and the barley stripe rust pathogen (Puccinia striiformis f. sp. hordei).</title>
        <authorList>
            <person name="Xia C."/>
            <person name="Wang M."/>
            <person name="Yin C."/>
            <person name="Cornejo O.E."/>
            <person name="Hulbert S.H."/>
            <person name="Chen X."/>
        </authorList>
    </citation>
    <scope>NUCLEOTIDE SEQUENCE [LARGE SCALE GENOMIC DNA]</scope>
    <source>
        <strain evidence="2">93TX-2</strain>
    </source>
</reference>